<dbReference type="SMART" id="SM00614">
    <property type="entry name" value="ZnF_BED"/>
    <property type="match status" value="1"/>
</dbReference>
<dbReference type="Pfam" id="PF00249">
    <property type="entry name" value="Myb_DNA-binding"/>
    <property type="match status" value="2"/>
</dbReference>
<name>A0A7G2DRL6_ARATH</name>
<evidence type="ECO:0000256" key="6">
    <source>
        <dbReference type="ARBA" id="ARBA00022833"/>
    </source>
</evidence>
<feature type="domain" description="Myb-like" evidence="12">
    <location>
        <begin position="761"/>
        <end position="811"/>
    </location>
</feature>
<feature type="region of interest" description="Disordered" evidence="11">
    <location>
        <begin position="826"/>
        <end position="855"/>
    </location>
</feature>
<dbReference type="PROSITE" id="PS51294">
    <property type="entry name" value="HTH_MYB"/>
    <property type="match status" value="2"/>
</dbReference>
<dbReference type="GO" id="GO:0008270">
    <property type="term" value="F:zinc ion binding"/>
    <property type="evidence" value="ECO:0007669"/>
    <property type="project" value="UniProtKB-KW"/>
</dbReference>
<dbReference type="PANTHER" id="PTHR46481">
    <property type="entry name" value="ZINC FINGER BED DOMAIN-CONTAINING PROTEIN 4"/>
    <property type="match status" value="1"/>
</dbReference>
<proteinExistence type="predicted"/>
<dbReference type="CDD" id="cd00167">
    <property type="entry name" value="SANT"/>
    <property type="match status" value="2"/>
</dbReference>
<dbReference type="Proteomes" id="UP000516314">
    <property type="component" value="Chromosome 1"/>
</dbReference>
<evidence type="ECO:0000256" key="9">
    <source>
        <dbReference type="ARBA" id="ARBA00023163"/>
    </source>
</evidence>
<dbReference type="SUPFAM" id="SSF46689">
    <property type="entry name" value="Homeodomain-like"/>
    <property type="match status" value="1"/>
</dbReference>
<reference evidence="14 15" key="1">
    <citation type="submission" date="2020-09" db="EMBL/GenBank/DDBJ databases">
        <authorList>
            <person name="Ashkenazy H."/>
        </authorList>
    </citation>
    <scope>NUCLEOTIDE SEQUENCE [LARGE SCALE GENOMIC DNA]</scope>
    <source>
        <strain evidence="15">cv. Cdm-0</strain>
    </source>
</reference>
<evidence type="ECO:0000259" key="13">
    <source>
        <dbReference type="PROSITE" id="PS51294"/>
    </source>
</evidence>
<comment type="subunit">
    <text evidence="2">Homodimer.</text>
</comment>
<gene>
    <name evidence="14" type="ORF">AT9943_LOCUS1605</name>
</gene>
<keyword evidence="10" id="KW-0539">Nucleus</keyword>
<keyword evidence="4" id="KW-0677">Repeat</keyword>
<dbReference type="FunFam" id="1.10.10.60:FF:000001">
    <property type="entry name" value="MYB-related transcription factor"/>
    <property type="match status" value="1"/>
</dbReference>
<dbReference type="InterPro" id="IPR052035">
    <property type="entry name" value="ZnF_BED_domain_contain"/>
</dbReference>
<dbReference type="Gene3D" id="1.10.10.60">
    <property type="entry name" value="Homeodomain-like"/>
    <property type="match status" value="2"/>
</dbReference>
<dbReference type="Pfam" id="PF14372">
    <property type="entry name" value="hAT-like_RNase-H"/>
    <property type="match status" value="1"/>
</dbReference>
<dbReference type="InterPro" id="IPR017930">
    <property type="entry name" value="Myb_dom"/>
</dbReference>
<keyword evidence="6" id="KW-0862">Zinc</keyword>
<keyword evidence="3" id="KW-0479">Metal-binding</keyword>
<evidence type="ECO:0000256" key="11">
    <source>
        <dbReference type="SAM" id="MobiDB-lite"/>
    </source>
</evidence>
<dbReference type="SUPFAM" id="SSF53098">
    <property type="entry name" value="Ribonuclease H-like"/>
    <property type="match status" value="1"/>
</dbReference>
<evidence type="ECO:0000259" key="12">
    <source>
        <dbReference type="PROSITE" id="PS50090"/>
    </source>
</evidence>
<dbReference type="InterPro" id="IPR025525">
    <property type="entry name" value="hAT-like_transposase_RNase-H"/>
</dbReference>
<evidence type="ECO:0000256" key="2">
    <source>
        <dbReference type="ARBA" id="ARBA00011738"/>
    </source>
</evidence>
<dbReference type="EMBL" id="LR881466">
    <property type="protein sequence ID" value="CAD5313092.1"/>
    <property type="molecule type" value="Genomic_DNA"/>
</dbReference>
<dbReference type="AlphaFoldDB" id="A0A7G2DRL6"/>
<keyword evidence="9" id="KW-0804">Transcription</keyword>
<evidence type="ECO:0000256" key="7">
    <source>
        <dbReference type="ARBA" id="ARBA00023015"/>
    </source>
</evidence>
<dbReference type="InterPro" id="IPR012337">
    <property type="entry name" value="RNaseH-like_sf"/>
</dbReference>
<dbReference type="InterPro" id="IPR009057">
    <property type="entry name" value="Homeodomain-like_sf"/>
</dbReference>
<organism evidence="14 15">
    <name type="scientific">Arabidopsis thaliana</name>
    <name type="common">Mouse-ear cress</name>
    <dbReference type="NCBI Taxonomy" id="3702"/>
    <lineage>
        <taxon>Eukaryota</taxon>
        <taxon>Viridiplantae</taxon>
        <taxon>Streptophyta</taxon>
        <taxon>Embryophyta</taxon>
        <taxon>Tracheophyta</taxon>
        <taxon>Spermatophyta</taxon>
        <taxon>Magnoliopsida</taxon>
        <taxon>eudicotyledons</taxon>
        <taxon>Gunneridae</taxon>
        <taxon>Pentapetalae</taxon>
        <taxon>rosids</taxon>
        <taxon>malvids</taxon>
        <taxon>Brassicales</taxon>
        <taxon>Brassicaceae</taxon>
        <taxon>Camelineae</taxon>
        <taxon>Arabidopsis</taxon>
    </lineage>
</organism>
<evidence type="ECO:0000256" key="3">
    <source>
        <dbReference type="ARBA" id="ARBA00022723"/>
    </source>
</evidence>
<dbReference type="Pfam" id="PF02892">
    <property type="entry name" value="zf-BED"/>
    <property type="match status" value="1"/>
</dbReference>
<evidence type="ECO:0000313" key="15">
    <source>
        <dbReference type="Proteomes" id="UP000516314"/>
    </source>
</evidence>
<dbReference type="InterPro" id="IPR003656">
    <property type="entry name" value="Znf_BED"/>
</dbReference>
<evidence type="ECO:0000256" key="8">
    <source>
        <dbReference type="ARBA" id="ARBA00023125"/>
    </source>
</evidence>
<dbReference type="GO" id="GO:0003677">
    <property type="term" value="F:DNA binding"/>
    <property type="evidence" value="ECO:0007669"/>
    <property type="project" value="UniProtKB-KW"/>
</dbReference>
<dbReference type="SMART" id="SM00717">
    <property type="entry name" value="SANT"/>
    <property type="match status" value="2"/>
</dbReference>
<feature type="domain" description="Myb-like" evidence="12">
    <location>
        <begin position="708"/>
        <end position="760"/>
    </location>
</feature>
<dbReference type="GO" id="GO:0005634">
    <property type="term" value="C:nucleus"/>
    <property type="evidence" value="ECO:0007669"/>
    <property type="project" value="UniProtKB-SubCell"/>
</dbReference>
<keyword evidence="7" id="KW-0805">Transcription regulation</keyword>
<dbReference type="InterPro" id="IPR001005">
    <property type="entry name" value="SANT/Myb"/>
</dbReference>
<protein>
    <submittedName>
        <fullName evidence="14">(thale cress) hypothetical protein</fullName>
    </submittedName>
</protein>
<sequence length="1050" mass="118244">MEWNVNNAFKTYKEMEPKAMMDMTLVPHSDPIDIGLGSSDKSNSVPPKRKKTMTSVYLKYFETAPDSKTRKCKFCGQSYSIATATGNLGRHLTNRHPGYDKAAADVVTSSSVPQTPPAVVKPSQSQSKVPQFDYDHLNWLVLKWLALSSLPPSTVDETWLGNSFKFLKPSIQLWPAEKYKAILDEVFTSMRGDVKTSLEHIQSKVSVTLSFWNSYENIFYMSVTGQWIDENWSSHRLLLDICRIPYPSGGSEIYNSLLKVLKIYAIEDRVLCCTHDNSENAIHACHSLKEYFDGQKVLPFCYIPCAAQTLNDIIDEGLATIKPIISKVREFTQELNASTELSDDFIQLTTAYQEGNWKLPIDASSRWSGNYQMVNILCKASKSLDSVIRKNEDALENRMMLSSVEKNAVTIVHNYLDLDSFHKTTNDMCTNKDLTVGLALLFMDNISEMITTCQKSCHNPDWLRTCAESMAQKARSYNTQVCNVFTYITAILDPRIKTEYIPETINLESYIDEARSHFIRNYSSSHFTSSMTSGYRPQEIDEGGGNISFAEEIARRKRRGSMSNNVVDELTQYLSESIVPMQTDVLDWWKVNSGRYPRLSNMARDFLAVQATSAAPEEIFCGKGEEIDKQKYCMPHDSTQSVICIKSWIEAGMKLKYKCSEIDYERLMELAATVAADNSTGEQPPLNSIKKAKFEESRMVRTPCCKAELGLKKGAWTPEEDQKLLSYLNRHGEGGWRTLPEKAGLKRCGKSCRLRWANYLRPDIKRGEFTEDEERSIISLHALHGNKWSAIARGLPGRTDNEIKNYWNTHIKKRLIKKGIDPVTHKGITSGTDKSENLPEKQNVNLTTSDHDLDNDKAKKNNKNFGLSSASFLNKVANRFGKRINQSVLSEIIGSGGPLASTSHTTNTTTTSVSVDSESIKSTSSSFAPTSNLLCHGTVATTPVSSNFDVDGNVNLTCSSSTFSDSSVNNPLMYCDNFVGNNNVDDEDTIGFSTFLNDEDFMMLEESCVENTAFMKELTRFLHEDENDVVDVTPVYERQDLFDEIDNYFG</sequence>
<keyword evidence="8" id="KW-0238">DNA-binding</keyword>
<evidence type="ECO:0000313" key="14">
    <source>
        <dbReference type="EMBL" id="CAD5313092.1"/>
    </source>
</evidence>
<evidence type="ECO:0000256" key="1">
    <source>
        <dbReference type="ARBA" id="ARBA00004123"/>
    </source>
</evidence>
<keyword evidence="5" id="KW-0863">Zinc-finger</keyword>
<dbReference type="Pfam" id="PF05699">
    <property type="entry name" value="Dimer_Tnp_hAT"/>
    <property type="match status" value="1"/>
</dbReference>
<dbReference type="InterPro" id="IPR008906">
    <property type="entry name" value="HATC_C_dom"/>
</dbReference>
<comment type="subcellular location">
    <subcellularLocation>
        <location evidence="1">Nucleus</location>
    </subcellularLocation>
</comment>
<dbReference type="FunFam" id="1.10.10.60:FF:000873">
    <property type="match status" value="1"/>
</dbReference>
<dbReference type="GO" id="GO:0046983">
    <property type="term" value="F:protein dimerization activity"/>
    <property type="evidence" value="ECO:0007669"/>
    <property type="project" value="InterPro"/>
</dbReference>
<evidence type="ECO:0000256" key="10">
    <source>
        <dbReference type="ARBA" id="ARBA00023242"/>
    </source>
</evidence>
<evidence type="ECO:0000256" key="5">
    <source>
        <dbReference type="ARBA" id="ARBA00022771"/>
    </source>
</evidence>
<evidence type="ECO:0000256" key="4">
    <source>
        <dbReference type="ARBA" id="ARBA00022737"/>
    </source>
</evidence>
<accession>A0A7G2DRL6</accession>
<dbReference type="PROSITE" id="PS50090">
    <property type="entry name" value="MYB_LIKE"/>
    <property type="match status" value="2"/>
</dbReference>
<feature type="domain" description="HTH myb-type" evidence="13">
    <location>
        <begin position="711"/>
        <end position="760"/>
    </location>
</feature>
<feature type="domain" description="HTH myb-type" evidence="13">
    <location>
        <begin position="761"/>
        <end position="815"/>
    </location>
</feature>
<dbReference type="PANTHER" id="PTHR46481:SF7">
    <property type="entry name" value="ZINC FINGER BED DOMAIN-CONTAINING PROTEIN RICESLEEPER 2-LIKE"/>
    <property type="match status" value="1"/>
</dbReference>